<organism evidence="1 2">
    <name type="scientific">Wuchereria bancrofti</name>
    <dbReference type="NCBI Taxonomy" id="6293"/>
    <lineage>
        <taxon>Eukaryota</taxon>
        <taxon>Metazoa</taxon>
        <taxon>Ecdysozoa</taxon>
        <taxon>Nematoda</taxon>
        <taxon>Chromadorea</taxon>
        <taxon>Rhabditida</taxon>
        <taxon>Spirurina</taxon>
        <taxon>Spiruromorpha</taxon>
        <taxon>Filarioidea</taxon>
        <taxon>Onchocercidae</taxon>
        <taxon>Wuchereria</taxon>
    </lineage>
</organism>
<sequence>MVRQNNGSGYANLCYIIAESKKEDEETKERFESFNKRIRQCKRLVMRKKK</sequence>
<comment type="caution">
    <text evidence="1">The sequence shown here is derived from an EMBL/GenBank/DDBJ whole genome shotgun (WGS) entry which is preliminary data.</text>
</comment>
<dbReference type="Proteomes" id="UP000004810">
    <property type="component" value="Unassembled WGS sequence"/>
</dbReference>
<gene>
    <name evidence="1" type="ORF">WUBG_18998</name>
</gene>
<dbReference type="AlphaFoldDB" id="J9DKW4"/>
<proteinExistence type="predicted"/>
<dbReference type="EMBL" id="ADBV01023564">
    <property type="protein sequence ID" value="EJW70096.1"/>
    <property type="molecule type" value="Genomic_DNA"/>
</dbReference>
<reference evidence="2" key="1">
    <citation type="submission" date="2012-08" db="EMBL/GenBank/DDBJ databases">
        <title>The Genome Sequence of Wuchereria bancrofti.</title>
        <authorList>
            <person name="Nutman T.B."/>
            <person name="Fink D.L."/>
            <person name="Russ C."/>
            <person name="Young S."/>
            <person name="Zeng Q."/>
            <person name="Koehrsen M."/>
            <person name="Alvarado L."/>
            <person name="Berlin A."/>
            <person name="Chapman S.B."/>
            <person name="Chen Z."/>
            <person name="Freedman E."/>
            <person name="Gellesch M."/>
            <person name="Goldberg J."/>
            <person name="Griggs A."/>
            <person name="Gujja S."/>
            <person name="Heilman E.R."/>
            <person name="Heiman D."/>
            <person name="Hepburn T."/>
            <person name="Howarth C."/>
            <person name="Jen D."/>
            <person name="Larson L."/>
            <person name="Lewis B."/>
            <person name="Mehta T."/>
            <person name="Park D."/>
            <person name="Pearson M."/>
            <person name="Roberts A."/>
            <person name="Saif S."/>
            <person name="Shea T."/>
            <person name="Shenoy N."/>
            <person name="Sisk P."/>
            <person name="Stolte C."/>
            <person name="Sykes S."/>
            <person name="Walk T."/>
            <person name="White J."/>
            <person name="Yandava C."/>
            <person name="Haas B."/>
            <person name="Henn M.R."/>
            <person name="Nusbaum C."/>
            <person name="Birren B."/>
        </authorList>
    </citation>
    <scope>NUCLEOTIDE SEQUENCE [LARGE SCALE GENOMIC DNA]</scope>
    <source>
        <strain evidence="2">NA</strain>
    </source>
</reference>
<evidence type="ECO:0000313" key="1">
    <source>
        <dbReference type="EMBL" id="EJW70096.1"/>
    </source>
</evidence>
<evidence type="ECO:0000313" key="2">
    <source>
        <dbReference type="Proteomes" id="UP000004810"/>
    </source>
</evidence>
<protein>
    <submittedName>
        <fullName evidence="1">Uncharacterized protein</fullName>
    </submittedName>
</protein>
<accession>J9DKW4</accession>
<feature type="non-terminal residue" evidence="1">
    <location>
        <position position="50"/>
    </location>
</feature>
<name>J9DKW4_WUCBA</name>